<dbReference type="Pfam" id="PF00657">
    <property type="entry name" value="Lipase_GDSL"/>
    <property type="match status" value="1"/>
</dbReference>
<dbReference type="CDD" id="cd00229">
    <property type="entry name" value="SGNH_hydrolase"/>
    <property type="match status" value="1"/>
</dbReference>
<dbReference type="Gene3D" id="3.40.50.1110">
    <property type="entry name" value="SGNH hydrolase"/>
    <property type="match status" value="1"/>
</dbReference>
<feature type="transmembrane region" description="Helical" evidence="1">
    <location>
        <begin position="84"/>
        <end position="103"/>
    </location>
</feature>
<reference evidence="2 3" key="1">
    <citation type="journal article" date="2020" name="ISME J.">
        <title>Enrichment and physiological characterization of a novel comammox Nitrospira indicates ammonium inhibition of complete nitrification.</title>
        <authorList>
            <person name="Sakoula D."/>
            <person name="Koch H."/>
            <person name="Frank J."/>
            <person name="Jetten M.S.M."/>
            <person name="van Kessel M.A.H.J."/>
            <person name="Lucker S."/>
        </authorList>
    </citation>
    <scope>NUCLEOTIDE SEQUENCE [LARGE SCALE GENOMIC DNA]</scope>
    <source>
        <strain evidence="2">Comreactor17</strain>
    </source>
</reference>
<protein>
    <recommendedName>
        <fullName evidence="4">SGNH hydrolase-type esterase domain-containing protein</fullName>
    </recommendedName>
</protein>
<sequence length="465" mass="52153">MTSETALSKRELLLLISIFVFESAIAVVVIAMYMKGQRSFQVFLSSRPGVALLCAVAALLISGTDLVHRYLVHKRSPSGRFRMVVMMNFVSVLLIVLAGEMAVRIGSRNYMDGEAFGNVVLKPRNWDKAIHRQLVESSSGDRSDNYVIYDDWAGWTVEPNRCSANGLYCSSSEGLRAPRDGIVFPKTEKLTNIALIGDSFTFGNEVSYEETWGHKLNQMLGDEFLVLNFGVGGYGLGQSFVRYEKDVRKRRPNIVIFSFISHDLFRTMWVYPFIAMPEWNMPFSKPRFILRDGELVNLNRTPLSTEAIFSAGSISDLPLLNYDQGYRASDWQTHWYHFFYLIRLLTSLFPPWEAAGPDSSGDGLIATNAAILKTFVRSVKEEGSVPLVVFLPMKMDLGREASYVSLGKQVLEQVGIPYLDATPCVSEVNSADRFLENHYSPQGNEAVAKCVYTTMKESLPFPVPG</sequence>
<dbReference type="KEGG" id="nkf:Nkreftii_003038"/>
<keyword evidence="1" id="KW-1133">Transmembrane helix</keyword>
<dbReference type="EMBL" id="CP047423">
    <property type="protein sequence ID" value="QPD05264.1"/>
    <property type="molecule type" value="Genomic_DNA"/>
</dbReference>
<evidence type="ECO:0000313" key="3">
    <source>
        <dbReference type="Proteomes" id="UP000593737"/>
    </source>
</evidence>
<dbReference type="InterPro" id="IPR036514">
    <property type="entry name" value="SGNH_hydro_sf"/>
</dbReference>
<feature type="transmembrane region" description="Helical" evidence="1">
    <location>
        <begin position="12"/>
        <end position="34"/>
    </location>
</feature>
<dbReference type="AlphaFoldDB" id="A0A7S8J0M8"/>
<evidence type="ECO:0000256" key="1">
    <source>
        <dbReference type="SAM" id="Phobius"/>
    </source>
</evidence>
<name>A0A7S8J0M8_9BACT</name>
<feature type="transmembrane region" description="Helical" evidence="1">
    <location>
        <begin position="49"/>
        <end position="72"/>
    </location>
</feature>
<dbReference type="InterPro" id="IPR001087">
    <property type="entry name" value="GDSL"/>
</dbReference>
<keyword evidence="1" id="KW-0472">Membrane</keyword>
<evidence type="ECO:0000313" key="2">
    <source>
        <dbReference type="EMBL" id="QPD05264.1"/>
    </source>
</evidence>
<organism evidence="2 3">
    <name type="scientific">Candidatus Nitrospira kreftii</name>
    <dbReference type="NCBI Taxonomy" id="2652173"/>
    <lineage>
        <taxon>Bacteria</taxon>
        <taxon>Pseudomonadati</taxon>
        <taxon>Nitrospirota</taxon>
        <taxon>Nitrospiria</taxon>
        <taxon>Nitrospirales</taxon>
        <taxon>Nitrospiraceae</taxon>
        <taxon>Nitrospira</taxon>
    </lineage>
</organism>
<proteinExistence type="predicted"/>
<keyword evidence="1" id="KW-0812">Transmembrane</keyword>
<dbReference type="GO" id="GO:0016788">
    <property type="term" value="F:hydrolase activity, acting on ester bonds"/>
    <property type="evidence" value="ECO:0007669"/>
    <property type="project" value="InterPro"/>
</dbReference>
<dbReference type="Proteomes" id="UP000593737">
    <property type="component" value="Chromosome"/>
</dbReference>
<accession>A0A7S8J0M8</accession>
<evidence type="ECO:0008006" key="4">
    <source>
        <dbReference type="Google" id="ProtNLM"/>
    </source>
</evidence>
<gene>
    <name evidence="2" type="ORF">Nkreftii_003038</name>
</gene>
<dbReference type="SUPFAM" id="SSF52266">
    <property type="entry name" value="SGNH hydrolase"/>
    <property type="match status" value="1"/>
</dbReference>